<dbReference type="AlphaFoldDB" id="A0AAW5BR56"/>
<gene>
    <name evidence="1" type="ORF">L0N01_16705</name>
</gene>
<accession>A0AAW5BR56</accession>
<proteinExistence type="predicted"/>
<name>A0AAW5BR56_PHOVU</name>
<dbReference type="EMBL" id="JAKNGO010000044">
    <property type="protein sequence ID" value="MCG4690240.1"/>
    <property type="molecule type" value="Genomic_DNA"/>
</dbReference>
<protein>
    <submittedName>
        <fullName evidence="1">Uncharacterized protein</fullName>
    </submittedName>
</protein>
<evidence type="ECO:0000313" key="1">
    <source>
        <dbReference type="EMBL" id="MCG4690240.1"/>
    </source>
</evidence>
<evidence type="ECO:0000313" key="2">
    <source>
        <dbReference type="Proteomes" id="UP001200843"/>
    </source>
</evidence>
<reference evidence="1" key="1">
    <citation type="submission" date="2022-01" db="EMBL/GenBank/DDBJ databases">
        <title>Collection of gut derived symbiotic bacterial strains cultured from healthy donors.</title>
        <authorList>
            <person name="Lin H."/>
            <person name="Kohout C."/>
            <person name="Waligurski E."/>
            <person name="Pamer E.G."/>
        </authorList>
    </citation>
    <scope>NUCLEOTIDE SEQUENCE</scope>
    <source>
        <strain evidence="1">DFI.6.72</strain>
    </source>
</reference>
<sequence>MNYQTLILMLSDAPRYVRRSAADSKVPQSGGGGIDPEAAAREAGDIVNFYQSNLEL</sequence>
<dbReference type="Proteomes" id="UP001200843">
    <property type="component" value="Unassembled WGS sequence"/>
</dbReference>
<comment type="caution">
    <text evidence="1">The sequence shown here is derived from an EMBL/GenBank/DDBJ whole genome shotgun (WGS) entry which is preliminary data.</text>
</comment>
<organism evidence="1 2">
    <name type="scientific">Phocaeicola vulgatus</name>
    <name type="common">Bacteroides vulgatus</name>
    <dbReference type="NCBI Taxonomy" id="821"/>
    <lineage>
        <taxon>Bacteria</taxon>
        <taxon>Pseudomonadati</taxon>
        <taxon>Bacteroidota</taxon>
        <taxon>Bacteroidia</taxon>
        <taxon>Bacteroidales</taxon>
        <taxon>Bacteroidaceae</taxon>
        <taxon>Phocaeicola</taxon>
    </lineage>
</organism>